<proteinExistence type="predicted"/>
<protein>
    <submittedName>
        <fullName evidence="1">Uncharacterized protein</fullName>
    </submittedName>
</protein>
<accession>A0A098E6C1</accession>
<organism evidence="1">
    <name type="scientific">groundwater metagenome</name>
    <dbReference type="NCBI Taxonomy" id="717931"/>
    <lineage>
        <taxon>unclassified sequences</taxon>
        <taxon>metagenomes</taxon>
        <taxon>ecological metagenomes</taxon>
    </lineage>
</organism>
<evidence type="ECO:0000313" key="1">
    <source>
        <dbReference type="EMBL" id="CEG11462.1"/>
    </source>
</evidence>
<dbReference type="EMBL" id="CCXY01000053">
    <property type="protein sequence ID" value="CEG11462.1"/>
    <property type="molecule type" value="Genomic_DNA"/>
</dbReference>
<reference evidence="1" key="1">
    <citation type="submission" date="2014-09" db="EMBL/GenBank/DDBJ databases">
        <authorList>
            <person name="Probst J Alexander"/>
        </authorList>
    </citation>
    <scope>NUCLEOTIDE SEQUENCE</scope>
</reference>
<dbReference type="AlphaFoldDB" id="A0A098E6C1"/>
<sequence>MSIFELKLTIGNGQGIKITENPQDFQFFKIFEAFLNYLYKFKKMRFTKRQFLKY</sequence>
<name>A0A098E6C1_9ZZZZ</name>
<gene>
    <name evidence="1" type="ORF">MSIBF_A1460021</name>
</gene>